<dbReference type="PANTHER" id="PTHR43270:SF8">
    <property type="entry name" value="DI- AND TRIPEPTIDASE DUG2-RELATED"/>
    <property type="match status" value="1"/>
</dbReference>
<dbReference type="GO" id="GO:0008233">
    <property type="term" value="F:peptidase activity"/>
    <property type="evidence" value="ECO:0007669"/>
    <property type="project" value="UniProtKB-KW"/>
</dbReference>
<name>A0A2M8KP48_9BACT</name>
<protein>
    <submittedName>
        <fullName evidence="4">Uncharacterized protein</fullName>
    </submittedName>
</protein>
<dbReference type="AlphaFoldDB" id="A0A2M8KP48"/>
<comment type="caution">
    <text evidence="4">The sequence shown here is derived from an EMBL/GenBank/DDBJ whole genome shotgun (WGS) entry which is preliminary data.</text>
</comment>
<dbReference type="Pfam" id="PF01546">
    <property type="entry name" value="Peptidase_M20"/>
    <property type="match status" value="1"/>
</dbReference>
<dbReference type="GO" id="GO:0046872">
    <property type="term" value="F:metal ion binding"/>
    <property type="evidence" value="ECO:0007669"/>
    <property type="project" value="UniProtKB-KW"/>
</dbReference>
<dbReference type="Proteomes" id="UP000230222">
    <property type="component" value="Unassembled WGS sequence"/>
</dbReference>
<dbReference type="GO" id="GO:0006508">
    <property type="term" value="P:proteolysis"/>
    <property type="evidence" value="ECO:0007669"/>
    <property type="project" value="UniProtKB-KW"/>
</dbReference>
<reference evidence="5" key="1">
    <citation type="submission" date="2017-09" db="EMBL/GenBank/DDBJ databases">
        <title>Depth-based differentiation of microbial function through sediment-hosted aquifers and enrichment of novel symbionts in the deep terrestrial subsurface.</title>
        <authorList>
            <person name="Probst A.J."/>
            <person name="Ladd B."/>
            <person name="Jarett J.K."/>
            <person name="Geller-Mcgrath D.E."/>
            <person name="Sieber C.M.K."/>
            <person name="Emerson J.B."/>
            <person name="Anantharaman K."/>
            <person name="Thomas B.C."/>
            <person name="Malmstrom R."/>
            <person name="Stieglmeier M."/>
            <person name="Klingl A."/>
            <person name="Woyke T."/>
            <person name="Ryan C.M."/>
            <person name="Banfield J.F."/>
        </authorList>
    </citation>
    <scope>NUCLEOTIDE SEQUENCE [LARGE SCALE GENOMIC DNA]</scope>
</reference>
<dbReference type="InterPro" id="IPR051458">
    <property type="entry name" value="Cyt/Met_Dipeptidase"/>
</dbReference>
<evidence type="ECO:0000256" key="2">
    <source>
        <dbReference type="ARBA" id="ARBA00022723"/>
    </source>
</evidence>
<dbReference type="EMBL" id="PFEC01000059">
    <property type="protein sequence ID" value="PJE61688.1"/>
    <property type="molecule type" value="Genomic_DNA"/>
</dbReference>
<organism evidence="4 5">
    <name type="scientific">Candidatus Roizmanbacteria bacterium CG10_big_fil_rev_8_21_14_0_10_39_12</name>
    <dbReference type="NCBI Taxonomy" id="1974852"/>
    <lineage>
        <taxon>Bacteria</taxon>
        <taxon>Candidatus Roizmaniibacteriota</taxon>
    </lineage>
</organism>
<sequence length="271" mass="30433">MEDDVQPEDPVREWDSEPFVLTQKNGRFYGRGTADNKGHIIQNIAAIEELVSTQSLKNTIVFLIEGEEETGSENFASYIETLKKELMKVDVFFITDVEMYKKNIPMIIYALRGLVYFELQVCVGERDMHSGVYGNAIPNPAQIVCDLFAQMKDVRTGEVQIPGFYDDVRKISAKEMELLFKNAMSDVEFQSDAGAYSLTSLRGVAPYLAPKIFPSLDIHGFESGFTGEGPKTIIPATARAKFSCRLVEHQDVKKVDQFLQLKSFSVFSGNP</sequence>
<keyword evidence="3" id="KW-0378">Hydrolase</keyword>
<dbReference type="Gene3D" id="3.40.630.10">
    <property type="entry name" value="Zn peptidases"/>
    <property type="match status" value="1"/>
</dbReference>
<evidence type="ECO:0000313" key="5">
    <source>
        <dbReference type="Proteomes" id="UP000230222"/>
    </source>
</evidence>
<dbReference type="Gene3D" id="3.30.70.360">
    <property type="match status" value="1"/>
</dbReference>
<keyword evidence="1" id="KW-0645">Protease</keyword>
<evidence type="ECO:0000256" key="3">
    <source>
        <dbReference type="ARBA" id="ARBA00022801"/>
    </source>
</evidence>
<dbReference type="PANTHER" id="PTHR43270">
    <property type="entry name" value="BETA-ALA-HIS DIPEPTIDASE"/>
    <property type="match status" value="1"/>
</dbReference>
<keyword evidence="2" id="KW-0479">Metal-binding</keyword>
<evidence type="ECO:0000313" key="4">
    <source>
        <dbReference type="EMBL" id="PJE61688.1"/>
    </source>
</evidence>
<dbReference type="InterPro" id="IPR002933">
    <property type="entry name" value="Peptidase_M20"/>
</dbReference>
<gene>
    <name evidence="4" type="ORF">COU87_03340</name>
</gene>
<accession>A0A2M8KP48</accession>
<evidence type="ECO:0000256" key="1">
    <source>
        <dbReference type="ARBA" id="ARBA00022670"/>
    </source>
</evidence>
<dbReference type="SUPFAM" id="SSF53187">
    <property type="entry name" value="Zn-dependent exopeptidases"/>
    <property type="match status" value="1"/>
</dbReference>
<proteinExistence type="predicted"/>